<organism evidence="3 4">
    <name type="scientific">Hymenobacter cavernae</name>
    <dbReference type="NCBI Taxonomy" id="2044852"/>
    <lineage>
        <taxon>Bacteria</taxon>
        <taxon>Pseudomonadati</taxon>
        <taxon>Bacteroidota</taxon>
        <taxon>Cytophagia</taxon>
        <taxon>Cytophagales</taxon>
        <taxon>Hymenobacteraceae</taxon>
        <taxon>Hymenobacter</taxon>
    </lineage>
</organism>
<dbReference type="InterPro" id="IPR025411">
    <property type="entry name" value="DUF4136"/>
</dbReference>
<proteinExistence type="predicted"/>
<feature type="signal peptide" evidence="1">
    <location>
        <begin position="1"/>
        <end position="18"/>
    </location>
</feature>
<evidence type="ECO:0000313" key="4">
    <source>
        <dbReference type="Proteomes" id="UP000632273"/>
    </source>
</evidence>
<dbReference type="PROSITE" id="PS51257">
    <property type="entry name" value="PROKAR_LIPOPROTEIN"/>
    <property type="match status" value="1"/>
</dbReference>
<evidence type="ECO:0000313" key="3">
    <source>
        <dbReference type="EMBL" id="GGF01913.1"/>
    </source>
</evidence>
<evidence type="ECO:0000259" key="2">
    <source>
        <dbReference type="Pfam" id="PF13590"/>
    </source>
</evidence>
<dbReference type="EMBL" id="BMHT01000002">
    <property type="protein sequence ID" value="GGF01913.1"/>
    <property type="molecule type" value="Genomic_DNA"/>
</dbReference>
<feature type="domain" description="DUF4136" evidence="2">
    <location>
        <begin position="23"/>
        <end position="176"/>
    </location>
</feature>
<keyword evidence="4" id="KW-1185">Reference proteome</keyword>
<accession>A0ABQ1TRX7</accession>
<dbReference type="Pfam" id="PF13590">
    <property type="entry name" value="DUF4136"/>
    <property type="match status" value="1"/>
</dbReference>
<sequence length="181" mass="20263">MKKVLLPLLFLLTVAACAPVRVVSTDVQPGVDFSSYKTYNFLDVTARSEAALPGPGGVTYQLKEAVAAQLQRRGYQQAAQPDLWVNIGVVVQDRVQTRETNIRDAPRYIGQRNYHWQSQEVVVNQYEEGTATVELVDAARNERIWSGAVASTITRNSDKLEKRINEAMQSLFNKYPVPPKP</sequence>
<keyword evidence="1" id="KW-0732">Signal</keyword>
<name>A0ABQ1TRX7_9BACT</name>
<dbReference type="Proteomes" id="UP000632273">
    <property type="component" value="Unassembled WGS sequence"/>
</dbReference>
<dbReference type="RefSeq" id="WP_188811881.1">
    <property type="nucleotide sequence ID" value="NZ_BMHT01000002.1"/>
</dbReference>
<reference evidence="4" key="1">
    <citation type="journal article" date="2019" name="Int. J. Syst. Evol. Microbiol.">
        <title>The Global Catalogue of Microorganisms (GCM) 10K type strain sequencing project: providing services to taxonomists for standard genome sequencing and annotation.</title>
        <authorList>
            <consortium name="The Broad Institute Genomics Platform"/>
            <consortium name="The Broad Institute Genome Sequencing Center for Infectious Disease"/>
            <person name="Wu L."/>
            <person name="Ma J."/>
        </authorList>
    </citation>
    <scope>NUCLEOTIDE SEQUENCE [LARGE SCALE GENOMIC DNA]</scope>
    <source>
        <strain evidence="4">CGMCC 1.15197</strain>
    </source>
</reference>
<dbReference type="Gene3D" id="3.30.160.670">
    <property type="match status" value="1"/>
</dbReference>
<gene>
    <name evidence="3" type="ORF">GCM10011383_11000</name>
</gene>
<protein>
    <recommendedName>
        <fullName evidence="2">DUF4136 domain-containing protein</fullName>
    </recommendedName>
</protein>
<feature type="chain" id="PRO_5045865682" description="DUF4136 domain-containing protein" evidence="1">
    <location>
        <begin position="19"/>
        <end position="181"/>
    </location>
</feature>
<evidence type="ECO:0000256" key="1">
    <source>
        <dbReference type="SAM" id="SignalP"/>
    </source>
</evidence>
<comment type="caution">
    <text evidence="3">The sequence shown here is derived from an EMBL/GenBank/DDBJ whole genome shotgun (WGS) entry which is preliminary data.</text>
</comment>